<feature type="compositionally biased region" description="Polar residues" evidence="1">
    <location>
        <begin position="118"/>
        <end position="127"/>
    </location>
</feature>
<feature type="region of interest" description="Disordered" evidence="1">
    <location>
        <begin position="104"/>
        <end position="127"/>
    </location>
</feature>
<proteinExistence type="predicted"/>
<sequence length="127" mass="14267">MPLSKGVRRDSRQSCLPPFCSCDENTGLERERRRCLFSKNINEESMLKELNERGSGNGIRRLSYGGDVFLRICKAFDEHGERSGTRIKQEAKAAWVAFGQAIHRPADGSRAPSPPARFNSTLLRSRA</sequence>
<dbReference type="AlphaFoldDB" id="A0A3P7HY98"/>
<evidence type="ECO:0000313" key="3">
    <source>
        <dbReference type="Proteomes" id="UP000270094"/>
    </source>
</evidence>
<protein>
    <submittedName>
        <fullName evidence="2">Uncharacterized protein</fullName>
    </submittedName>
</protein>
<gene>
    <name evidence="2" type="ORF">SVUK_LOCUS1029</name>
</gene>
<name>A0A3P7HY98_STRVU</name>
<evidence type="ECO:0000256" key="1">
    <source>
        <dbReference type="SAM" id="MobiDB-lite"/>
    </source>
</evidence>
<organism evidence="2 3">
    <name type="scientific">Strongylus vulgaris</name>
    <name type="common">Blood worm</name>
    <dbReference type="NCBI Taxonomy" id="40348"/>
    <lineage>
        <taxon>Eukaryota</taxon>
        <taxon>Metazoa</taxon>
        <taxon>Ecdysozoa</taxon>
        <taxon>Nematoda</taxon>
        <taxon>Chromadorea</taxon>
        <taxon>Rhabditida</taxon>
        <taxon>Rhabditina</taxon>
        <taxon>Rhabditomorpha</taxon>
        <taxon>Strongyloidea</taxon>
        <taxon>Strongylidae</taxon>
        <taxon>Strongylus</taxon>
    </lineage>
</organism>
<accession>A0A3P7HY98</accession>
<keyword evidence="3" id="KW-1185">Reference proteome</keyword>
<dbReference type="EMBL" id="UYYB01001921">
    <property type="protein sequence ID" value="VDM66031.1"/>
    <property type="molecule type" value="Genomic_DNA"/>
</dbReference>
<dbReference type="Proteomes" id="UP000270094">
    <property type="component" value="Unassembled WGS sequence"/>
</dbReference>
<evidence type="ECO:0000313" key="2">
    <source>
        <dbReference type="EMBL" id="VDM66031.1"/>
    </source>
</evidence>
<reference evidence="2 3" key="1">
    <citation type="submission" date="2018-11" db="EMBL/GenBank/DDBJ databases">
        <authorList>
            <consortium name="Pathogen Informatics"/>
        </authorList>
    </citation>
    <scope>NUCLEOTIDE SEQUENCE [LARGE SCALE GENOMIC DNA]</scope>
</reference>